<keyword evidence="1" id="KW-0812">Transmembrane</keyword>
<protein>
    <submittedName>
        <fullName evidence="3">Uncharacterized protein</fullName>
    </submittedName>
</protein>
<evidence type="ECO:0000313" key="4">
    <source>
        <dbReference type="Proteomes" id="UP001344447"/>
    </source>
</evidence>
<feature type="signal peptide" evidence="2">
    <location>
        <begin position="1"/>
        <end position="22"/>
    </location>
</feature>
<name>A0AAN7TZF2_9MYCE</name>
<dbReference type="EMBL" id="JAVFKY010000001">
    <property type="protein sequence ID" value="KAK5582719.1"/>
    <property type="molecule type" value="Genomic_DNA"/>
</dbReference>
<keyword evidence="1" id="KW-1133">Transmembrane helix</keyword>
<proteinExistence type="predicted"/>
<accession>A0AAN7TZF2</accession>
<dbReference type="AlphaFoldDB" id="A0AAN7TZF2"/>
<reference evidence="3 4" key="1">
    <citation type="submission" date="2023-11" db="EMBL/GenBank/DDBJ databases">
        <title>Dfirmibasis_genome.</title>
        <authorList>
            <person name="Edelbroek B."/>
            <person name="Kjellin J."/>
            <person name="Jerlstrom-Hultqvist J."/>
            <person name="Soderbom F."/>
        </authorList>
    </citation>
    <scope>NUCLEOTIDE SEQUENCE [LARGE SCALE GENOMIC DNA]</scope>
    <source>
        <strain evidence="3 4">TNS-C-14</strain>
    </source>
</reference>
<keyword evidence="1" id="KW-0472">Membrane</keyword>
<keyword evidence="2" id="KW-0732">Signal</keyword>
<organism evidence="3 4">
    <name type="scientific">Dictyostelium firmibasis</name>
    <dbReference type="NCBI Taxonomy" id="79012"/>
    <lineage>
        <taxon>Eukaryota</taxon>
        <taxon>Amoebozoa</taxon>
        <taxon>Evosea</taxon>
        <taxon>Eumycetozoa</taxon>
        <taxon>Dictyostelia</taxon>
        <taxon>Dictyosteliales</taxon>
        <taxon>Dictyosteliaceae</taxon>
        <taxon>Dictyostelium</taxon>
    </lineage>
</organism>
<evidence type="ECO:0000256" key="2">
    <source>
        <dbReference type="SAM" id="SignalP"/>
    </source>
</evidence>
<dbReference type="Proteomes" id="UP001344447">
    <property type="component" value="Unassembled WGS sequence"/>
</dbReference>
<evidence type="ECO:0000313" key="3">
    <source>
        <dbReference type="EMBL" id="KAK5582719.1"/>
    </source>
</evidence>
<keyword evidence="4" id="KW-1185">Reference proteome</keyword>
<comment type="caution">
    <text evidence="3">The sequence shown here is derived from an EMBL/GenBank/DDBJ whole genome shotgun (WGS) entry which is preliminary data.</text>
</comment>
<gene>
    <name evidence="3" type="ORF">RB653_004304</name>
</gene>
<feature type="chain" id="PRO_5042850692" evidence="2">
    <location>
        <begin position="23"/>
        <end position="262"/>
    </location>
</feature>
<feature type="transmembrane region" description="Helical" evidence="1">
    <location>
        <begin position="242"/>
        <end position="261"/>
    </location>
</feature>
<evidence type="ECO:0000256" key="1">
    <source>
        <dbReference type="SAM" id="Phobius"/>
    </source>
</evidence>
<sequence>MYNFKFNIKLVIFSMILMIAEANKKDHLYIISDYENQTNCSGEITRITVFYEHKFWTETQNAMITCEPLIIPVQCTIESKFYQTEIFTQNQCNKGRKLEIININDFILDKSNFCLLSEYSTSTCDYKPIFSFGIKNGYCVDGITMECSELKYKISTCDIIEKDPKKFKITTSEFSSENPTLICKNSIGYLNETLRGFRGQPFTLDGVIDPFYVERVLQVPLKNNINNNNNNNMDEISNTTSSFSFINNLFFIAFIIIKIFLV</sequence>